<sequence>MPPLTSTILLLPLLLASYHTILLPSILLHGNLIEMHCYYRIDGGELMEAE</sequence>
<dbReference type="EMBL" id="JABFAC010000010">
    <property type="protein sequence ID" value="MBA0627464.1"/>
    <property type="molecule type" value="Genomic_DNA"/>
</dbReference>
<dbReference type="Proteomes" id="UP000593561">
    <property type="component" value="Unassembled WGS sequence"/>
</dbReference>
<evidence type="ECO:0000313" key="1">
    <source>
        <dbReference type="EMBL" id="MBA0627464.1"/>
    </source>
</evidence>
<reference evidence="1 2" key="1">
    <citation type="journal article" date="2019" name="Genome Biol. Evol.">
        <title>Insights into the evolution of the New World diploid cottons (Gossypium, subgenus Houzingenia) based on genome sequencing.</title>
        <authorList>
            <person name="Grover C.E."/>
            <person name="Arick M.A. 2nd"/>
            <person name="Thrash A."/>
            <person name="Conover J.L."/>
            <person name="Sanders W.S."/>
            <person name="Peterson D.G."/>
            <person name="Frelichowski J.E."/>
            <person name="Scheffler J.A."/>
            <person name="Scheffler B.E."/>
            <person name="Wendel J.F."/>
        </authorList>
    </citation>
    <scope>NUCLEOTIDE SEQUENCE [LARGE SCALE GENOMIC DNA]</scope>
    <source>
        <strain evidence="1">27</strain>
        <tissue evidence="1">Leaf</tissue>
    </source>
</reference>
<protein>
    <submittedName>
        <fullName evidence="1">Uncharacterized protein</fullName>
    </submittedName>
</protein>
<organism evidence="1 2">
    <name type="scientific">Gossypium davidsonii</name>
    <name type="common">Davidson's cotton</name>
    <name type="synonym">Gossypium klotzschianum subsp. davidsonii</name>
    <dbReference type="NCBI Taxonomy" id="34287"/>
    <lineage>
        <taxon>Eukaryota</taxon>
        <taxon>Viridiplantae</taxon>
        <taxon>Streptophyta</taxon>
        <taxon>Embryophyta</taxon>
        <taxon>Tracheophyta</taxon>
        <taxon>Spermatophyta</taxon>
        <taxon>Magnoliopsida</taxon>
        <taxon>eudicotyledons</taxon>
        <taxon>Gunneridae</taxon>
        <taxon>Pentapetalae</taxon>
        <taxon>rosids</taxon>
        <taxon>malvids</taxon>
        <taxon>Malvales</taxon>
        <taxon>Malvaceae</taxon>
        <taxon>Malvoideae</taxon>
        <taxon>Gossypium</taxon>
    </lineage>
</organism>
<accession>A0A7J8SMV1</accession>
<name>A0A7J8SMV1_GOSDV</name>
<comment type="caution">
    <text evidence="1">The sequence shown here is derived from an EMBL/GenBank/DDBJ whole genome shotgun (WGS) entry which is preliminary data.</text>
</comment>
<gene>
    <name evidence="1" type="ORF">Godav_004978</name>
</gene>
<keyword evidence="2" id="KW-1185">Reference proteome</keyword>
<dbReference type="AlphaFoldDB" id="A0A7J8SMV1"/>
<evidence type="ECO:0000313" key="2">
    <source>
        <dbReference type="Proteomes" id="UP000593561"/>
    </source>
</evidence>
<proteinExistence type="predicted"/>